<evidence type="ECO:0000259" key="2">
    <source>
        <dbReference type="Pfam" id="PF04664"/>
    </source>
</evidence>
<dbReference type="PANTHER" id="PTHR14015">
    <property type="entry name" value="OPIOID GROWTH FACTOR RECEPTOR OGFR ZETA-TYPE OPIOID RECEPTOR"/>
    <property type="match status" value="1"/>
</dbReference>
<evidence type="ECO:0000313" key="4">
    <source>
        <dbReference type="Proteomes" id="UP000694680"/>
    </source>
</evidence>
<name>A0A8C5EIQ0_GOUWI</name>
<dbReference type="Proteomes" id="UP000694680">
    <property type="component" value="Chromosome 5"/>
</dbReference>
<keyword evidence="4" id="KW-1185">Reference proteome</keyword>
<dbReference type="InterPro" id="IPR006757">
    <property type="entry name" value="OGF_rcpt"/>
</dbReference>
<dbReference type="GO" id="GO:0016020">
    <property type="term" value="C:membrane"/>
    <property type="evidence" value="ECO:0007669"/>
    <property type="project" value="InterPro"/>
</dbReference>
<organism evidence="3 4">
    <name type="scientific">Gouania willdenowi</name>
    <name type="common">Blunt-snouted clingfish</name>
    <name type="synonym">Lepadogaster willdenowi</name>
    <dbReference type="NCBI Taxonomy" id="441366"/>
    <lineage>
        <taxon>Eukaryota</taxon>
        <taxon>Metazoa</taxon>
        <taxon>Chordata</taxon>
        <taxon>Craniata</taxon>
        <taxon>Vertebrata</taxon>
        <taxon>Euteleostomi</taxon>
        <taxon>Actinopterygii</taxon>
        <taxon>Neopterygii</taxon>
        <taxon>Teleostei</taxon>
        <taxon>Neoteleostei</taxon>
        <taxon>Acanthomorphata</taxon>
        <taxon>Ovalentaria</taxon>
        <taxon>Blenniimorphae</taxon>
        <taxon>Blenniiformes</taxon>
        <taxon>Gobiesocoidei</taxon>
        <taxon>Gobiesocidae</taxon>
        <taxon>Gobiesocinae</taxon>
        <taxon>Gouania</taxon>
    </lineage>
</organism>
<reference evidence="3" key="3">
    <citation type="submission" date="2025-09" db="UniProtKB">
        <authorList>
            <consortium name="Ensembl"/>
        </authorList>
    </citation>
    <scope>IDENTIFICATION</scope>
</reference>
<accession>A0A8C5EIQ0</accession>
<proteinExistence type="inferred from homology"/>
<reference evidence="3" key="2">
    <citation type="submission" date="2025-08" db="UniProtKB">
        <authorList>
            <consortium name="Ensembl"/>
        </authorList>
    </citation>
    <scope>IDENTIFICATION</scope>
</reference>
<dbReference type="AlphaFoldDB" id="A0A8C5EIQ0"/>
<dbReference type="InterPro" id="IPR039574">
    <property type="entry name" value="OGFr"/>
</dbReference>
<dbReference type="GO" id="GO:0140625">
    <property type="term" value="F:opioid growth factor receptor activity"/>
    <property type="evidence" value="ECO:0007669"/>
    <property type="project" value="InterPro"/>
</dbReference>
<evidence type="ECO:0000256" key="1">
    <source>
        <dbReference type="ARBA" id="ARBA00010365"/>
    </source>
</evidence>
<dbReference type="Pfam" id="PF04664">
    <property type="entry name" value="OGFr_N"/>
    <property type="match status" value="1"/>
</dbReference>
<sequence>MLFCSGRSLIIFIIFICISIKDFHNNWRGRYDKLEYTHTFIQWLFPLREPGMNSAFCQSHEAKANLLESYKLMLDFYGMELCNDQTGEVKRAENWEERFNNLNYNLHNSLRITRIIKCLGILGYRHLQAPLVHFFLKESLVKGELPYVKDSILNYFMFAVLDKGERKKLVEFAYFNYHPKDEFVWCSEKIQMQLQQKQLQQQQ</sequence>
<dbReference type="PANTHER" id="PTHR14015:SF1">
    <property type="entry name" value="OPIOID GROWTH FACTOR RECEPTOR"/>
    <property type="match status" value="1"/>
</dbReference>
<reference evidence="3" key="1">
    <citation type="submission" date="2020-06" db="EMBL/GenBank/DDBJ databases">
        <authorList>
            <consortium name="Wellcome Sanger Institute Data Sharing"/>
        </authorList>
    </citation>
    <scope>NUCLEOTIDE SEQUENCE [LARGE SCALE GENOMIC DNA]</scope>
</reference>
<comment type="similarity">
    <text evidence="1">Belongs to the opioid growth factor receptor family.</text>
</comment>
<evidence type="ECO:0000313" key="3">
    <source>
        <dbReference type="Ensembl" id="ENSGWIP00000022381.1"/>
    </source>
</evidence>
<dbReference type="Ensembl" id="ENSGWIT00000024523.1">
    <property type="protein sequence ID" value="ENSGWIP00000022381.1"/>
    <property type="gene ID" value="ENSGWIG00000011994.1"/>
</dbReference>
<protein>
    <recommendedName>
        <fullName evidence="2">Opioid growth factor receptor (OGFr) conserved domain-containing protein</fullName>
    </recommendedName>
</protein>
<feature type="domain" description="Opioid growth factor receptor (OGFr) conserved" evidence="2">
    <location>
        <begin position="18"/>
        <end position="189"/>
    </location>
</feature>